<dbReference type="InterPro" id="IPR029072">
    <property type="entry name" value="YebC-like"/>
</dbReference>
<dbReference type="InterPro" id="IPR026564">
    <property type="entry name" value="Transcrip_reg_TACO1-like_dom3"/>
</dbReference>
<evidence type="ECO:0000256" key="1">
    <source>
        <dbReference type="ARBA" id="ARBA00004173"/>
    </source>
</evidence>
<dbReference type="Pfam" id="PF01709">
    <property type="entry name" value="Transcrip_reg"/>
    <property type="match status" value="1"/>
</dbReference>
<dbReference type="Gene3D" id="3.30.70.980">
    <property type="match status" value="2"/>
</dbReference>
<dbReference type="HAMAP" id="MF_00693">
    <property type="entry name" value="Transcrip_reg_TACO1"/>
    <property type="match status" value="1"/>
</dbReference>
<evidence type="ECO:0000259" key="3">
    <source>
        <dbReference type="Pfam" id="PF01709"/>
    </source>
</evidence>
<organism evidence="5 6">
    <name type="scientific">Wallemia mellicola</name>
    <dbReference type="NCBI Taxonomy" id="1708541"/>
    <lineage>
        <taxon>Eukaryota</taxon>
        <taxon>Fungi</taxon>
        <taxon>Dikarya</taxon>
        <taxon>Basidiomycota</taxon>
        <taxon>Wallemiomycotina</taxon>
        <taxon>Wallemiomycetes</taxon>
        <taxon>Wallemiales</taxon>
        <taxon>Wallemiaceae</taxon>
        <taxon>Wallemia</taxon>
    </lineage>
</organism>
<feature type="domain" description="TACO1/YebC-like second and third" evidence="3">
    <location>
        <begin position="103"/>
        <end position="255"/>
    </location>
</feature>
<comment type="similarity">
    <text evidence="2">Belongs to the TACO1 family.</text>
</comment>
<dbReference type="SUPFAM" id="SSF75625">
    <property type="entry name" value="YebC-like"/>
    <property type="match status" value="1"/>
</dbReference>
<dbReference type="Proteomes" id="UP000310685">
    <property type="component" value="Unassembled WGS sequence"/>
</dbReference>
<dbReference type="AlphaFoldDB" id="A0A4T0MGJ1"/>
<evidence type="ECO:0000313" key="6">
    <source>
        <dbReference type="Proteomes" id="UP000310685"/>
    </source>
</evidence>
<dbReference type="EMBL" id="SPRC01000007">
    <property type="protein sequence ID" value="TIB81496.1"/>
    <property type="molecule type" value="Genomic_DNA"/>
</dbReference>
<dbReference type="PANTHER" id="PTHR12532">
    <property type="entry name" value="TRANSLATIONAL ACTIVATOR OF CYTOCHROME C OXIDASE 1"/>
    <property type="match status" value="1"/>
</dbReference>
<gene>
    <name evidence="5" type="ORF">E3Q22_00987</name>
</gene>
<name>A0A4T0MGJ1_9BASI</name>
<dbReference type="Gene3D" id="1.10.10.200">
    <property type="match status" value="1"/>
</dbReference>
<comment type="subcellular location">
    <subcellularLocation>
        <location evidence="1">Mitochondrion</location>
    </subcellularLocation>
</comment>
<sequence>MISRIFRQTRSFSSTNALPSGHNKWSKIRHHKGAADKARSKVFAKMALDISAAVKLGGGATDPALNARLSNALAKARSLSVPKDNIEAAIKRGDAGAVDKGHSVTYEALLADVGLIIECQTANVTRCNHSVKTILAKHGGRMASCGYLFSRKGVINLELQDSASFDALFEDSIDAGGEDIVQKDHNLVEIITDPSQLTRVAESLIEKGYTLSSYDLAYIPVSGERQEIDDEIRETLTNLIDTLEEDSDAVDVHTNSTL</sequence>
<dbReference type="FunFam" id="1.10.10.200:FF:000002">
    <property type="entry name" value="Probable transcriptional regulatory protein CLM62_37755"/>
    <property type="match status" value="1"/>
</dbReference>
<reference evidence="5 6" key="1">
    <citation type="submission" date="2019-03" db="EMBL/GenBank/DDBJ databases">
        <title>Sequencing 25 genomes of Wallemia mellicola.</title>
        <authorList>
            <person name="Gostincar C."/>
        </authorList>
    </citation>
    <scope>NUCLEOTIDE SEQUENCE [LARGE SCALE GENOMIC DNA]</scope>
    <source>
        <strain evidence="5 6">EXF-6152</strain>
    </source>
</reference>
<dbReference type="InterPro" id="IPR017856">
    <property type="entry name" value="Integrase-like_N"/>
</dbReference>
<feature type="domain" description="TACO1/YebC-like N-terminal" evidence="4">
    <location>
        <begin position="23"/>
        <end position="94"/>
    </location>
</feature>
<dbReference type="PANTHER" id="PTHR12532:SF0">
    <property type="entry name" value="TRANSLATIONAL ACTIVATOR OF CYTOCHROME C OXIDASE 1"/>
    <property type="match status" value="1"/>
</dbReference>
<dbReference type="InterPro" id="IPR002876">
    <property type="entry name" value="Transcrip_reg_TACO1-like"/>
</dbReference>
<dbReference type="InterPro" id="IPR048300">
    <property type="entry name" value="TACO1_YebC-like_2nd/3rd_dom"/>
</dbReference>
<comment type="caution">
    <text evidence="5">The sequence shown here is derived from an EMBL/GenBank/DDBJ whole genome shotgun (WGS) entry which is preliminary data.</text>
</comment>
<dbReference type="GO" id="GO:0005739">
    <property type="term" value="C:mitochondrion"/>
    <property type="evidence" value="ECO:0007669"/>
    <property type="project" value="UniProtKB-SubCell"/>
</dbReference>
<evidence type="ECO:0000259" key="4">
    <source>
        <dbReference type="Pfam" id="PF20772"/>
    </source>
</evidence>
<accession>A0A4T0MGJ1</accession>
<dbReference type="InterPro" id="IPR049083">
    <property type="entry name" value="TACO1_YebC_N"/>
</dbReference>
<proteinExistence type="inferred from homology"/>
<evidence type="ECO:0000256" key="2">
    <source>
        <dbReference type="ARBA" id="ARBA00008724"/>
    </source>
</evidence>
<dbReference type="Pfam" id="PF20772">
    <property type="entry name" value="TACO1_YebC_N"/>
    <property type="match status" value="1"/>
</dbReference>
<protein>
    <submittedName>
        <fullName evidence="5">DUF28-domain-containing protein</fullName>
    </submittedName>
</protein>
<evidence type="ECO:0000313" key="5">
    <source>
        <dbReference type="EMBL" id="TIB81496.1"/>
    </source>
</evidence>